<organism evidence="1 2">
    <name type="scientific">Ambrosiozyma monospora</name>
    <name type="common">Yeast</name>
    <name type="synonym">Endomycopsis monosporus</name>
    <dbReference type="NCBI Taxonomy" id="43982"/>
    <lineage>
        <taxon>Eukaryota</taxon>
        <taxon>Fungi</taxon>
        <taxon>Dikarya</taxon>
        <taxon>Ascomycota</taxon>
        <taxon>Saccharomycotina</taxon>
        <taxon>Pichiomycetes</taxon>
        <taxon>Pichiales</taxon>
        <taxon>Pichiaceae</taxon>
        <taxon>Ambrosiozyma</taxon>
    </lineage>
</organism>
<proteinExistence type="predicted"/>
<dbReference type="Proteomes" id="UP001165064">
    <property type="component" value="Unassembled WGS sequence"/>
</dbReference>
<sequence length="235" mass="25916">MDSQSSKLINFLSKAECQLVLHKLLQSHPELEAEVLTECAQIAIKQTQLPNLFINSPHLINIEAFETTRDEISLKIATGVPSSALEIIAGVTSQVTEMLDNDTSNFKGPNGSLIFQDDNIPICLDLFDECIVDVVNAIVEQELNVEDIDDVRTTGVRSLVQHTIESLNYLELKLDGWQVPFEDGQKAVNQLYNALCDPVVDDGDVDIDVDSEAEENLETGNDNTDDDDAVVTVDQ</sequence>
<name>A0ACB5T7D3_AMBMO</name>
<evidence type="ECO:0000313" key="1">
    <source>
        <dbReference type="EMBL" id="GME83040.1"/>
    </source>
</evidence>
<accession>A0ACB5T7D3</accession>
<dbReference type="EMBL" id="BSXS01004469">
    <property type="protein sequence ID" value="GME83040.1"/>
    <property type="molecule type" value="Genomic_DNA"/>
</dbReference>
<keyword evidence="2" id="KW-1185">Reference proteome</keyword>
<gene>
    <name evidence="1" type="ORF">Amon02_000591000</name>
</gene>
<comment type="caution">
    <text evidence="1">The sequence shown here is derived from an EMBL/GenBank/DDBJ whole genome shotgun (WGS) entry which is preliminary data.</text>
</comment>
<protein>
    <submittedName>
        <fullName evidence="1">Unnamed protein product</fullName>
    </submittedName>
</protein>
<reference evidence="1" key="1">
    <citation type="submission" date="2023-04" db="EMBL/GenBank/DDBJ databases">
        <title>Ambrosiozyma monospora NBRC 10751.</title>
        <authorList>
            <person name="Ichikawa N."/>
            <person name="Sato H."/>
            <person name="Tonouchi N."/>
        </authorList>
    </citation>
    <scope>NUCLEOTIDE SEQUENCE</scope>
    <source>
        <strain evidence="1">NBRC 10751</strain>
    </source>
</reference>
<evidence type="ECO:0000313" key="2">
    <source>
        <dbReference type="Proteomes" id="UP001165064"/>
    </source>
</evidence>